<dbReference type="InterPro" id="IPR023574">
    <property type="entry name" value="Ribosomal_uL4_dom_sf"/>
</dbReference>
<organism evidence="7 8">
    <name type="scientific">Candidatus Magasanikbacteria bacterium GW2011_GWA2_56_11</name>
    <dbReference type="NCBI Taxonomy" id="1619044"/>
    <lineage>
        <taxon>Bacteria</taxon>
        <taxon>Candidatus Magasanikiibacteriota</taxon>
    </lineage>
</organism>
<keyword evidence="3 5" id="KW-0687">Ribonucleoprotein</keyword>
<protein>
    <recommendedName>
        <fullName evidence="4 5">Large ribosomal subunit protein uL4</fullName>
    </recommendedName>
</protein>
<reference evidence="7 8" key="1">
    <citation type="journal article" date="2015" name="Nature">
        <title>rRNA introns, odd ribosomes, and small enigmatic genomes across a large radiation of phyla.</title>
        <authorList>
            <person name="Brown C.T."/>
            <person name="Hug L.A."/>
            <person name="Thomas B.C."/>
            <person name="Sharon I."/>
            <person name="Castelle C.J."/>
            <person name="Singh A."/>
            <person name="Wilkins M.J."/>
            <person name="Williams K.H."/>
            <person name="Banfield J.F."/>
        </authorList>
    </citation>
    <scope>NUCLEOTIDE SEQUENCE [LARGE SCALE GENOMIC DNA]</scope>
</reference>
<dbReference type="GO" id="GO:0005840">
    <property type="term" value="C:ribosome"/>
    <property type="evidence" value="ECO:0007669"/>
    <property type="project" value="UniProtKB-KW"/>
</dbReference>
<keyword evidence="2 5" id="KW-0689">Ribosomal protein</keyword>
<name>A0A0G1YG73_9BACT</name>
<sequence>MTKVKVYNPAGEAVREIELPAVVFGISPKSEVVHQVYTAQIANEREPWADTKDRGEVRGGGKKPWKQKGTGRARHGSIRSPIWKGGGVTFGPLSWRNYAQKINRKMKQLAVKMCLADKASNGTLVVLTELPSDGKTKSLAELRRRLPGDNRRAVVLTAEYDAAALRAGRNVPQTQVREAREVSVVDLLRFQYVIATEAAIKVLAERLTR</sequence>
<dbReference type="Gene3D" id="3.40.1370.10">
    <property type="match status" value="1"/>
</dbReference>
<keyword evidence="5" id="KW-0694">RNA-binding</keyword>
<dbReference type="Proteomes" id="UP000033870">
    <property type="component" value="Unassembled WGS sequence"/>
</dbReference>
<keyword evidence="5" id="KW-0699">rRNA-binding</keyword>
<comment type="function">
    <text evidence="5">Forms part of the polypeptide exit tunnel.</text>
</comment>
<comment type="similarity">
    <text evidence="1 5">Belongs to the universal ribosomal protein uL4 family.</text>
</comment>
<evidence type="ECO:0000256" key="2">
    <source>
        <dbReference type="ARBA" id="ARBA00022980"/>
    </source>
</evidence>
<dbReference type="NCBIfam" id="TIGR03953">
    <property type="entry name" value="rplD_bact"/>
    <property type="match status" value="1"/>
</dbReference>
<feature type="compositionally biased region" description="Basic residues" evidence="6">
    <location>
        <begin position="60"/>
        <end position="77"/>
    </location>
</feature>
<dbReference type="GO" id="GO:0019843">
    <property type="term" value="F:rRNA binding"/>
    <property type="evidence" value="ECO:0007669"/>
    <property type="project" value="UniProtKB-UniRule"/>
</dbReference>
<comment type="caution">
    <text evidence="7">The sequence shown here is derived from an EMBL/GenBank/DDBJ whole genome shotgun (WGS) entry which is preliminary data.</text>
</comment>
<comment type="subunit">
    <text evidence="5">Part of the 50S ribosomal subunit.</text>
</comment>
<feature type="region of interest" description="Disordered" evidence="6">
    <location>
        <begin position="47"/>
        <end position="78"/>
    </location>
</feature>
<dbReference type="HAMAP" id="MF_01328_B">
    <property type="entry name" value="Ribosomal_uL4_B"/>
    <property type="match status" value="1"/>
</dbReference>
<proteinExistence type="inferred from homology"/>
<dbReference type="GO" id="GO:1990904">
    <property type="term" value="C:ribonucleoprotein complex"/>
    <property type="evidence" value="ECO:0007669"/>
    <property type="project" value="UniProtKB-KW"/>
</dbReference>
<dbReference type="EMBL" id="LCRX01000009">
    <property type="protein sequence ID" value="KKW42221.1"/>
    <property type="molecule type" value="Genomic_DNA"/>
</dbReference>
<dbReference type="InterPro" id="IPR013005">
    <property type="entry name" value="Ribosomal_uL4-like"/>
</dbReference>
<evidence type="ECO:0000256" key="1">
    <source>
        <dbReference type="ARBA" id="ARBA00010528"/>
    </source>
</evidence>
<evidence type="ECO:0000313" key="7">
    <source>
        <dbReference type="EMBL" id="KKW42221.1"/>
    </source>
</evidence>
<dbReference type="AlphaFoldDB" id="A0A0G1YG73"/>
<dbReference type="GO" id="GO:0003735">
    <property type="term" value="F:structural constituent of ribosome"/>
    <property type="evidence" value="ECO:0007669"/>
    <property type="project" value="InterPro"/>
</dbReference>
<dbReference type="STRING" id="1619044.UY92_C0009G0025"/>
<gene>
    <name evidence="5" type="primary">rplD</name>
    <name evidence="7" type="ORF">UY92_C0009G0025</name>
</gene>
<dbReference type="InterPro" id="IPR002136">
    <property type="entry name" value="Ribosomal_uL4"/>
</dbReference>
<evidence type="ECO:0000256" key="4">
    <source>
        <dbReference type="ARBA" id="ARBA00035244"/>
    </source>
</evidence>
<accession>A0A0G1YG73</accession>
<evidence type="ECO:0000256" key="3">
    <source>
        <dbReference type="ARBA" id="ARBA00023274"/>
    </source>
</evidence>
<dbReference type="SUPFAM" id="SSF52166">
    <property type="entry name" value="Ribosomal protein L4"/>
    <property type="match status" value="1"/>
</dbReference>
<comment type="function">
    <text evidence="5">One of the primary rRNA binding proteins, this protein initially binds near the 5'-end of the 23S rRNA. It is important during the early stages of 50S assembly. It makes multiple contacts with different domains of the 23S rRNA in the assembled 50S subunit and ribosome.</text>
</comment>
<dbReference type="PANTHER" id="PTHR10746">
    <property type="entry name" value="50S RIBOSOMAL PROTEIN L4"/>
    <property type="match status" value="1"/>
</dbReference>
<evidence type="ECO:0000256" key="5">
    <source>
        <dbReference type="HAMAP-Rule" id="MF_01328"/>
    </source>
</evidence>
<evidence type="ECO:0000313" key="8">
    <source>
        <dbReference type="Proteomes" id="UP000033870"/>
    </source>
</evidence>
<dbReference type="PATRIC" id="fig|1619044.3.peg.679"/>
<feature type="compositionally biased region" description="Basic and acidic residues" evidence="6">
    <location>
        <begin position="47"/>
        <end position="59"/>
    </location>
</feature>
<dbReference type="PANTHER" id="PTHR10746:SF6">
    <property type="entry name" value="LARGE RIBOSOMAL SUBUNIT PROTEIN UL4M"/>
    <property type="match status" value="1"/>
</dbReference>
<dbReference type="GO" id="GO:0006412">
    <property type="term" value="P:translation"/>
    <property type="evidence" value="ECO:0007669"/>
    <property type="project" value="UniProtKB-UniRule"/>
</dbReference>
<dbReference type="Pfam" id="PF00573">
    <property type="entry name" value="Ribosomal_L4"/>
    <property type="match status" value="1"/>
</dbReference>
<evidence type="ECO:0000256" key="6">
    <source>
        <dbReference type="SAM" id="MobiDB-lite"/>
    </source>
</evidence>